<dbReference type="InterPro" id="IPR051791">
    <property type="entry name" value="Pra-immunoreactive"/>
</dbReference>
<dbReference type="InterPro" id="IPR010432">
    <property type="entry name" value="RDD"/>
</dbReference>
<evidence type="ECO:0000256" key="4">
    <source>
        <dbReference type="ARBA" id="ARBA00022989"/>
    </source>
</evidence>
<dbReference type="Pfam" id="PF06271">
    <property type="entry name" value="RDD"/>
    <property type="match status" value="1"/>
</dbReference>
<dbReference type="EMBL" id="BAAAPC010000023">
    <property type="protein sequence ID" value="GAA2011783.1"/>
    <property type="molecule type" value="Genomic_DNA"/>
</dbReference>
<keyword evidence="3 6" id="KW-0812">Transmembrane</keyword>
<proteinExistence type="predicted"/>
<comment type="subcellular location">
    <subcellularLocation>
        <location evidence="1">Cell membrane</location>
        <topology evidence="1">Multi-pass membrane protein</topology>
    </subcellularLocation>
</comment>
<evidence type="ECO:0000256" key="5">
    <source>
        <dbReference type="ARBA" id="ARBA00023136"/>
    </source>
</evidence>
<reference evidence="8 9" key="1">
    <citation type="journal article" date="2019" name="Int. J. Syst. Evol. Microbiol.">
        <title>The Global Catalogue of Microorganisms (GCM) 10K type strain sequencing project: providing services to taxonomists for standard genome sequencing and annotation.</title>
        <authorList>
            <consortium name="The Broad Institute Genomics Platform"/>
            <consortium name="The Broad Institute Genome Sequencing Center for Infectious Disease"/>
            <person name="Wu L."/>
            <person name="Ma J."/>
        </authorList>
    </citation>
    <scope>NUCLEOTIDE SEQUENCE [LARGE SCALE GENOMIC DNA]</scope>
    <source>
        <strain evidence="8 9">JCM 15313</strain>
    </source>
</reference>
<evidence type="ECO:0000313" key="9">
    <source>
        <dbReference type="Proteomes" id="UP001501585"/>
    </source>
</evidence>
<evidence type="ECO:0000313" key="8">
    <source>
        <dbReference type="EMBL" id="GAA2011783.1"/>
    </source>
</evidence>
<keyword evidence="5 6" id="KW-0472">Membrane</keyword>
<dbReference type="Proteomes" id="UP001501585">
    <property type="component" value="Unassembled WGS sequence"/>
</dbReference>
<evidence type="ECO:0000256" key="2">
    <source>
        <dbReference type="ARBA" id="ARBA00022475"/>
    </source>
</evidence>
<gene>
    <name evidence="8" type="ORF">GCM10009799_45050</name>
</gene>
<protein>
    <recommendedName>
        <fullName evidence="7">RDD domain-containing protein</fullName>
    </recommendedName>
</protein>
<keyword evidence="2" id="KW-1003">Cell membrane</keyword>
<feature type="domain" description="RDD" evidence="7">
    <location>
        <begin position="2"/>
        <end position="139"/>
    </location>
</feature>
<accession>A0ABN2TLA5</accession>
<evidence type="ECO:0000256" key="6">
    <source>
        <dbReference type="SAM" id="Phobius"/>
    </source>
</evidence>
<keyword evidence="9" id="KW-1185">Reference proteome</keyword>
<comment type="caution">
    <text evidence="8">The sequence shown here is derived from an EMBL/GenBank/DDBJ whole genome shotgun (WGS) entry which is preliminary data.</text>
</comment>
<organism evidence="8 9">
    <name type="scientific">Nocardiopsis rhodophaea</name>
    <dbReference type="NCBI Taxonomy" id="280238"/>
    <lineage>
        <taxon>Bacteria</taxon>
        <taxon>Bacillati</taxon>
        <taxon>Actinomycetota</taxon>
        <taxon>Actinomycetes</taxon>
        <taxon>Streptosporangiales</taxon>
        <taxon>Nocardiopsidaceae</taxon>
        <taxon>Nocardiopsis</taxon>
    </lineage>
</organism>
<dbReference type="PANTHER" id="PTHR36115">
    <property type="entry name" value="PROLINE-RICH ANTIGEN HOMOLOG-RELATED"/>
    <property type="match status" value="1"/>
</dbReference>
<feature type="transmembrane region" description="Helical" evidence="6">
    <location>
        <begin position="43"/>
        <end position="64"/>
    </location>
</feature>
<evidence type="ECO:0000256" key="1">
    <source>
        <dbReference type="ARBA" id="ARBA00004651"/>
    </source>
</evidence>
<evidence type="ECO:0000259" key="7">
    <source>
        <dbReference type="Pfam" id="PF06271"/>
    </source>
</evidence>
<evidence type="ECO:0000256" key="3">
    <source>
        <dbReference type="ARBA" id="ARBA00022692"/>
    </source>
</evidence>
<sequence length="157" mass="17380">MVARIIDYLALSAFAFAFFMLVSLAFSAANPAGFEAELSEEYYNVWAFLWFFGWGLLIFFYDWLFHIAWGRTLGQLVMSLKVVRAADGGRLSQGQAVGRAAIFGLPHSVPCIGHVWVLVDCAFAGPDTRLGQSLHDRAARTVVISTRRAPAHPPPYV</sequence>
<dbReference type="PANTHER" id="PTHR36115:SF4">
    <property type="entry name" value="MEMBRANE PROTEIN"/>
    <property type="match status" value="1"/>
</dbReference>
<name>A0ABN2TLA5_9ACTN</name>
<keyword evidence="4 6" id="KW-1133">Transmembrane helix</keyword>